<evidence type="ECO:0000256" key="2">
    <source>
        <dbReference type="ARBA" id="ARBA00023125"/>
    </source>
</evidence>
<dbReference type="SMART" id="SM00895">
    <property type="entry name" value="FCD"/>
    <property type="match status" value="1"/>
</dbReference>
<dbReference type="Proteomes" id="UP001161325">
    <property type="component" value="Unassembled WGS sequence"/>
</dbReference>
<evidence type="ECO:0000256" key="3">
    <source>
        <dbReference type="ARBA" id="ARBA00023163"/>
    </source>
</evidence>
<dbReference type="PANTHER" id="PTHR43537">
    <property type="entry name" value="TRANSCRIPTIONAL REGULATOR, GNTR FAMILY"/>
    <property type="match status" value="1"/>
</dbReference>
<dbReference type="EMBL" id="BRXS01000003">
    <property type="protein sequence ID" value="GLC25266.1"/>
    <property type="molecule type" value="Genomic_DNA"/>
</dbReference>
<sequence>MPLRRTVASPPAPATVSLAVYDEVRALIVRGRLLPGTRVTEADVAAELRVSRTPAREALRRLQQERLLVPTGASDGAKVRLAVAPMTAAEARELYAAAGALEGVMVRNVAECDADARVALSAELARAQAAFRREATRRAPDWDRLFERHHAFHEVLRARLAGPRLRLLLDGLRPHLDRYEYFYGRLHETGFEATFEEHDAIVAAIETGHADLAERAVRANWFNGADRLATVVQRAGEAGFLRGLASVRHPAHSGR</sequence>
<dbReference type="GO" id="GO:0003700">
    <property type="term" value="F:DNA-binding transcription factor activity"/>
    <property type="evidence" value="ECO:0007669"/>
    <property type="project" value="InterPro"/>
</dbReference>
<evidence type="ECO:0000259" key="4">
    <source>
        <dbReference type="PROSITE" id="PS50949"/>
    </source>
</evidence>
<keyword evidence="6" id="KW-1185">Reference proteome</keyword>
<proteinExistence type="predicted"/>
<dbReference type="SUPFAM" id="SSF46785">
    <property type="entry name" value="Winged helix' DNA-binding domain"/>
    <property type="match status" value="1"/>
</dbReference>
<dbReference type="InterPro" id="IPR036388">
    <property type="entry name" value="WH-like_DNA-bd_sf"/>
</dbReference>
<dbReference type="Gene3D" id="1.10.10.10">
    <property type="entry name" value="Winged helix-like DNA-binding domain superfamily/Winged helix DNA-binding domain"/>
    <property type="match status" value="1"/>
</dbReference>
<evidence type="ECO:0000313" key="5">
    <source>
        <dbReference type="EMBL" id="GLC25266.1"/>
    </source>
</evidence>
<dbReference type="InterPro" id="IPR011711">
    <property type="entry name" value="GntR_C"/>
</dbReference>
<gene>
    <name evidence="5" type="ORF">rosag_17790</name>
</gene>
<dbReference type="Gene3D" id="1.20.120.530">
    <property type="entry name" value="GntR ligand-binding domain-like"/>
    <property type="match status" value="1"/>
</dbReference>
<dbReference type="PANTHER" id="PTHR43537:SF24">
    <property type="entry name" value="GLUCONATE OPERON TRANSCRIPTIONAL REPRESSOR"/>
    <property type="match status" value="1"/>
</dbReference>
<reference evidence="5" key="1">
    <citation type="submission" date="2022-08" db="EMBL/GenBank/DDBJ databases">
        <title>Draft genome sequencing of Roseisolibacter agri AW1220.</title>
        <authorList>
            <person name="Tobiishi Y."/>
            <person name="Tonouchi A."/>
        </authorList>
    </citation>
    <scope>NUCLEOTIDE SEQUENCE</scope>
    <source>
        <strain evidence="5">AW1220</strain>
    </source>
</reference>
<dbReference type="SMART" id="SM00345">
    <property type="entry name" value="HTH_GNTR"/>
    <property type="match status" value="1"/>
</dbReference>
<dbReference type="SUPFAM" id="SSF48008">
    <property type="entry name" value="GntR ligand-binding domain-like"/>
    <property type="match status" value="1"/>
</dbReference>
<dbReference type="PROSITE" id="PS50949">
    <property type="entry name" value="HTH_GNTR"/>
    <property type="match status" value="1"/>
</dbReference>
<dbReference type="Pfam" id="PF07729">
    <property type="entry name" value="FCD"/>
    <property type="match status" value="1"/>
</dbReference>
<dbReference type="RefSeq" id="WP_284349716.1">
    <property type="nucleotide sequence ID" value="NZ_BRXS01000003.1"/>
</dbReference>
<dbReference type="InterPro" id="IPR000524">
    <property type="entry name" value="Tscrpt_reg_HTH_GntR"/>
</dbReference>
<dbReference type="InterPro" id="IPR036390">
    <property type="entry name" value="WH_DNA-bd_sf"/>
</dbReference>
<dbReference type="GO" id="GO:0003677">
    <property type="term" value="F:DNA binding"/>
    <property type="evidence" value="ECO:0007669"/>
    <property type="project" value="UniProtKB-KW"/>
</dbReference>
<organism evidence="5 6">
    <name type="scientific">Roseisolibacter agri</name>
    <dbReference type="NCBI Taxonomy" id="2014610"/>
    <lineage>
        <taxon>Bacteria</taxon>
        <taxon>Pseudomonadati</taxon>
        <taxon>Gemmatimonadota</taxon>
        <taxon>Gemmatimonadia</taxon>
        <taxon>Gemmatimonadales</taxon>
        <taxon>Gemmatimonadaceae</taxon>
        <taxon>Roseisolibacter</taxon>
    </lineage>
</organism>
<evidence type="ECO:0000313" key="6">
    <source>
        <dbReference type="Proteomes" id="UP001161325"/>
    </source>
</evidence>
<keyword evidence="2" id="KW-0238">DNA-binding</keyword>
<name>A0AA37QAC3_9BACT</name>
<dbReference type="Pfam" id="PF00392">
    <property type="entry name" value="GntR"/>
    <property type="match status" value="1"/>
</dbReference>
<accession>A0AA37QAC3</accession>
<dbReference type="InterPro" id="IPR008920">
    <property type="entry name" value="TF_FadR/GntR_C"/>
</dbReference>
<keyword evidence="1" id="KW-0805">Transcription regulation</keyword>
<evidence type="ECO:0000256" key="1">
    <source>
        <dbReference type="ARBA" id="ARBA00023015"/>
    </source>
</evidence>
<feature type="domain" description="HTH gntR-type" evidence="4">
    <location>
        <begin position="14"/>
        <end position="82"/>
    </location>
</feature>
<protein>
    <submittedName>
        <fullName evidence="5">GntR family transcriptional regulator</fullName>
    </submittedName>
</protein>
<dbReference type="AlphaFoldDB" id="A0AA37QAC3"/>
<keyword evidence="3" id="KW-0804">Transcription</keyword>
<comment type="caution">
    <text evidence="5">The sequence shown here is derived from an EMBL/GenBank/DDBJ whole genome shotgun (WGS) entry which is preliminary data.</text>
</comment>